<dbReference type="InterPro" id="IPR024364">
    <property type="entry name" value="Baseplate_phage_T4-like"/>
</dbReference>
<organism evidence="1 2">
    <name type="scientific">Biomaibacter acetigenes</name>
    <dbReference type="NCBI Taxonomy" id="2316383"/>
    <lineage>
        <taxon>Bacteria</taxon>
        <taxon>Bacillati</taxon>
        <taxon>Bacillota</taxon>
        <taxon>Clostridia</taxon>
        <taxon>Thermosediminibacterales</taxon>
        <taxon>Tepidanaerobacteraceae</taxon>
        <taxon>Biomaibacter</taxon>
    </lineage>
</organism>
<sequence length="244" mass="27885">MTELPKTLAEAEIKPGVFLFPGRWEGELREMTTAEEDMLLNRRQGREWEAINKVLQACLLTPGVDVMNMLVGDRVFALLQLRRITYGDAFVFRVTCPRCNARFEWEENLGDLKIKYLEDPEHAKPEHTFTFTLPKSGKVINWRMLRGKDEQKMATMRRDHPDALMTSIMLLRVVEIEGEKMVTRKAFAELPASDAAAFRGEVEAKECGIDTAITVECPECWNAFDMDLPMAGQGFLLPTGRSRR</sequence>
<dbReference type="EMBL" id="CP033169">
    <property type="protein sequence ID" value="AYO30591.1"/>
    <property type="molecule type" value="Genomic_DNA"/>
</dbReference>
<dbReference type="Pfam" id="PF12322">
    <property type="entry name" value="T4_baseplate"/>
    <property type="match status" value="1"/>
</dbReference>
<accession>A0A3G2R5E0</accession>
<gene>
    <name evidence="1" type="ORF">D2962_08130</name>
</gene>
<reference evidence="1 2" key="1">
    <citation type="submission" date="2018-10" db="EMBL/GenBank/DDBJ databases">
        <authorList>
            <person name="Zhang X."/>
        </authorList>
    </citation>
    <scope>NUCLEOTIDE SEQUENCE [LARGE SCALE GENOMIC DNA]</scope>
    <source>
        <strain evidence="1 2">SK-G1</strain>
    </source>
</reference>
<dbReference type="RefSeq" id="WP_122014681.1">
    <property type="nucleotide sequence ID" value="NZ_CP033169.1"/>
</dbReference>
<protein>
    <submittedName>
        <fullName evidence="1">Uncharacterized protein</fullName>
    </submittedName>
</protein>
<proteinExistence type="predicted"/>
<evidence type="ECO:0000313" key="2">
    <source>
        <dbReference type="Proteomes" id="UP000280960"/>
    </source>
</evidence>
<dbReference type="Proteomes" id="UP000280960">
    <property type="component" value="Chromosome"/>
</dbReference>
<dbReference type="AlphaFoldDB" id="A0A3G2R5E0"/>
<dbReference type="KEGG" id="bacg:D2962_08130"/>
<keyword evidence="2" id="KW-1185">Reference proteome</keyword>
<evidence type="ECO:0000313" key="1">
    <source>
        <dbReference type="EMBL" id="AYO30591.1"/>
    </source>
</evidence>
<name>A0A3G2R5E0_9FIRM</name>